<sequence length="645" mass="71171">MTIWFGGDYNPEQWPRDVWDEDIALMLRAGVTVVTVAVFSWAWLEPEEGRFEFEWLDDVLDRLHAGGIGVDLATATASPPPWVAHRYPDTLPVLSNGTVLSGGSRQQYSPHSATFRRLAESLVRAVVDRYSDHPAVVAWHVSNEYGCHLSHCYSDEGAAAFRIWLERRYGSIEALNAAWGTTFWSQRYGSFDEVYPPRDSPTFINPTQLIDFDRFSSDALLELFLMEKAVIRERSELPVTTNFIGAFKAVDYWRWAREVDVVSDDSYPDPADPDSPVLAAMSRDLMRSLRGGQPWILMEQATNAVNWRPRNARKTPGVNRALSLQALARGADGIMYFQWRQSTSGAEKFHSAMLPHGGADTRIFREVEQLGAELGALAWIEGDTVRAQVAILFDWDSWWAIEQRATPTQLAYPDLVRDWYRGFWDLGITVDFVRPGDDLGAYALVVAASTFVLDDEARAHLAAAAGSSRLLVTFQTAILDRDLHITAGGYLGELQQTLGVVVEEFAPLAPADPHGLGQGEAPGTAIDGELGSFGATLWQEIVRVVDAEVVMSFAVGDAAGEPAVTRKGDAWYVATQPDRAGIRAILNAVLADSGVERLLDEPVDGVEAVRRGDATFVINHRGEERTASVAGAALALAPREVRVLR</sequence>
<evidence type="ECO:0000256" key="4">
    <source>
        <dbReference type="ARBA" id="ARBA00022801"/>
    </source>
</evidence>
<evidence type="ECO:0000313" key="13">
    <source>
        <dbReference type="Proteomes" id="UP000244893"/>
    </source>
</evidence>
<evidence type="ECO:0000256" key="5">
    <source>
        <dbReference type="ARBA" id="ARBA00023295"/>
    </source>
</evidence>
<dbReference type="InterPro" id="IPR029062">
    <property type="entry name" value="Class_I_gatase-like"/>
</dbReference>
<dbReference type="PIRSF" id="PIRSF001084">
    <property type="entry name" value="B-galactosidase"/>
    <property type="match status" value="1"/>
</dbReference>
<dbReference type="AlphaFoldDB" id="A0A2V1HU19"/>
<dbReference type="GO" id="GO:0009341">
    <property type="term" value="C:beta-galactosidase complex"/>
    <property type="evidence" value="ECO:0007669"/>
    <property type="project" value="InterPro"/>
</dbReference>
<evidence type="ECO:0000256" key="3">
    <source>
        <dbReference type="ARBA" id="ARBA00012756"/>
    </source>
</evidence>
<dbReference type="Proteomes" id="UP000244893">
    <property type="component" value="Unassembled WGS sequence"/>
</dbReference>
<evidence type="ECO:0000256" key="6">
    <source>
        <dbReference type="PIRNR" id="PIRNR001084"/>
    </source>
</evidence>
<dbReference type="Gene3D" id="3.20.20.80">
    <property type="entry name" value="Glycosidases"/>
    <property type="match status" value="1"/>
</dbReference>
<feature type="active site" description="Proton donor" evidence="7">
    <location>
        <position position="144"/>
    </location>
</feature>
<dbReference type="InterPro" id="IPR013738">
    <property type="entry name" value="Beta_galactosidase_Trimer"/>
</dbReference>
<proteinExistence type="inferred from homology"/>
<dbReference type="SUPFAM" id="SSF51445">
    <property type="entry name" value="(Trans)glycosidases"/>
    <property type="match status" value="1"/>
</dbReference>
<accession>A0A2V1HU19</accession>
<protein>
    <recommendedName>
        <fullName evidence="3 6">Beta-galactosidase</fullName>
        <shortName evidence="6">Beta-gal</shortName>
        <ecNumber evidence="3 6">3.2.1.23</ecNumber>
    </recommendedName>
</protein>
<dbReference type="SUPFAM" id="SSF52317">
    <property type="entry name" value="Class I glutamine amidotransferase-like"/>
    <property type="match status" value="1"/>
</dbReference>
<dbReference type="OrthoDB" id="9800974at2"/>
<keyword evidence="13" id="KW-1185">Reference proteome</keyword>
<dbReference type="InterPro" id="IPR017853">
    <property type="entry name" value="GH"/>
</dbReference>
<dbReference type="Pfam" id="PF08532">
    <property type="entry name" value="Glyco_hydro_42M"/>
    <property type="match status" value="1"/>
</dbReference>
<keyword evidence="5 6" id="KW-0326">Glycosidase</keyword>
<name>A0A2V1HU19_9MICO</name>
<organism evidence="12 13">
    <name type="scientific">Amnibacterium flavum</name>
    <dbReference type="NCBI Taxonomy" id="2173173"/>
    <lineage>
        <taxon>Bacteria</taxon>
        <taxon>Bacillati</taxon>
        <taxon>Actinomycetota</taxon>
        <taxon>Actinomycetes</taxon>
        <taxon>Micrococcales</taxon>
        <taxon>Microbacteriaceae</taxon>
        <taxon>Amnibacterium</taxon>
    </lineage>
</organism>
<dbReference type="InterPro" id="IPR013529">
    <property type="entry name" value="Glyco_hydro_42_N"/>
</dbReference>
<feature type="active site" description="Nucleophile" evidence="7">
    <location>
        <position position="299"/>
    </location>
</feature>
<evidence type="ECO:0000256" key="9">
    <source>
        <dbReference type="PIRSR" id="PIRSR001084-3"/>
    </source>
</evidence>
<dbReference type="Gene3D" id="3.40.50.880">
    <property type="match status" value="1"/>
</dbReference>
<feature type="binding site" evidence="8">
    <location>
        <position position="105"/>
    </location>
    <ligand>
        <name>substrate</name>
    </ligand>
</feature>
<keyword evidence="9" id="KW-0479">Metal-binding</keyword>
<feature type="domain" description="Glycoside hydrolase family 42 N-terminal" evidence="10">
    <location>
        <begin position="8"/>
        <end position="375"/>
    </location>
</feature>
<evidence type="ECO:0000256" key="1">
    <source>
        <dbReference type="ARBA" id="ARBA00001412"/>
    </source>
</evidence>
<comment type="caution">
    <text evidence="12">The sequence shown here is derived from an EMBL/GenBank/DDBJ whole genome shotgun (WGS) entry which is preliminary data.</text>
</comment>
<feature type="domain" description="Beta-galactosidase trimerisation" evidence="11">
    <location>
        <begin position="387"/>
        <end position="595"/>
    </location>
</feature>
<evidence type="ECO:0000313" key="12">
    <source>
        <dbReference type="EMBL" id="PVZ96105.1"/>
    </source>
</evidence>
<dbReference type="InterPro" id="IPR003476">
    <property type="entry name" value="Glyco_hydro_42"/>
</dbReference>
<comment type="catalytic activity">
    <reaction evidence="1 6">
        <text>Hydrolysis of terminal non-reducing beta-D-galactose residues in beta-D-galactosides.</text>
        <dbReference type="EC" id="3.2.1.23"/>
    </reaction>
</comment>
<dbReference type="EC" id="3.2.1.23" evidence="3 6"/>
<dbReference type="PANTHER" id="PTHR36447">
    <property type="entry name" value="BETA-GALACTOSIDASE GANA"/>
    <property type="match status" value="1"/>
</dbReference>
<reference evidence="12 13" key="1">
    <citation type="submission" date="2018-05" db="EMBL/GenBank/DDBJ databases">
        <title>Amnibacterium sp. M8JJ-5, whole genome shotgun sequence.</title>
        <authorList>
            <person name="Tuo L."/>
        </authorList>
    </citation>
    <scope>NUCLEOTIDE SEQUENCE [LARGE SCALE GENOMIC DNA]</scope>
    <source>
        <strain evidence="12 13">M8JJ-5</strain>
    </source>
</reference>
<comment type="similarity">
    <text evidence="2 6">Belongs to the glycosyl hydrolase 42 family.</text>
</comment>
<feature type="binding site" evidence="9">
    <location>
        <position position="152"/>
    </location>
    <ligand>
        <name>Zn(2+)</name>
        <dbReference type="ChEBI" id="CHEBI:29105"/>
    </ligand>
</feature>
<dbReference type="EMBL" id="QEOP01000001">
    <property type="protein sequence ID" value="PVZ96105.1"/>
    <property type="molecule type" value="Genomic_DNA"/>
</dbReference>
<evidence type="ECO:0000259" key="10">
    <source>
        <dbReference type="Pfam" id="PF02449"/>
    </source>
</evidence>
<keyword evidence="9" id="KW-0862">Zinc</keyword>
<dbReference type="GO" id="GO:0004565">
    <property type="term" value="F:beta-galactosidase activity"/>
    <property type="evidence" value="ECO:0007669"/>
    <property type="project" value="UniProtKB-EC"/>
</dbReference>
<feature type="binding site" evidence="8">
    <location>
        <position position="307"/>
    </location>
    <ligand>
        <name>substrate</name>
    </ligand>
</feature>
<evidence type="ECO:0000259" key="11">
    <source>
        <dbReference type="Pfam" id="PF08532"/>
    </source>
</evidence>
<keyword evidence="4 6" id="KW-0378">Hydrolase</keyword>
<dbReference type="RefSeq" id="WP_116755839.1">
    <property type="nucleotide sequence ID" value="NZ_JBHUEX010000001.1"/>
</dbReference>
<evidence type="ECO:0000256" key="2">
    <source>
        <dbReference type="ARBA" id="ARBA00005940"/>
    </source>
</evidence>
<dbReference type="CDD" id="cd03143">
    <property type="entry name" value="A4_beta-galactosidase_middle_domain"/>
    <property type="match status" value="1"/>
</dbReference>
<gene>
    <name evidence="12" type="ORF">DDQ50_06610</name>
</gene>
<evidence type="ECO:0000256" key="7">
    <source>
        <dbReference type="PIRSR" id="PIRSR001084-1"/>
    </source>
</evidence>
<evidence type="ECO:0000256" key="8">
    <source>
        <dbReference type="PIRSR" id="PIRSR001084-2"/>
    </source>
</evidence>
<dbReference type="PANTHER" id="PTHR36447:SF1">
    <property type="entry name" value="BETA-GALACTOSIDASE GANA"/>
    <property type="match status" value="1"/>
</dbReference>
<dbReference type="GO" id="GO:0046872">
    <property type="term" value="F:metal ion binding"/>
    <property type="evidence" value="ECO:0007669"/>
    <property type="project" value="UniProtKB-KW"/>
</dbReference>
<dbReference type="GO" id="GO:0005975">
    <property type="term" value="P:carbohydrate metabolic process"/>
    <property type="evidence" value="ECO:0007669"/>
    <property type="project" value="InterPro"/>
</dbReference>
<dbReference type="Pfam" id="PF02449">
    <property type="entry name" value="Glyco_hydro_42"/>
    <property type="match status" value="1"/>
</dbReference>
<feature type="binding site" evidence="8">
    <location>
        <position position="143"/>
    </location>
    <ligand>
        <name>substrate</name>
    </ligand>
</feature>